<dbReference type="Proteomes" id="UP001597419">
    <property type="component" value="Unassembled WGS sequence"/>
</dbReference>
<evidence type="ECO:0000313" key="4">
    <source>
        <dbReference type="Proteomes" id="UP001597419"/>
    </source>
</evidence>
<gene>
    <name evidence="3" type="ORF">ACFSYJ_33050</name>
</gene>
<accession>A0ABW5GRK3</accession>
<dbReference type="SUPFAM" id="SSF50475">
    <property type="entry name" value="FMN-binding split barrel"/>
    <property type="match status" value="1"/>
</dbReference>
<keyword evidence="1 3" id="KW-0560">Oxidoreductase</keyword>
<dbReference type="InterPro" id="IPR050268">
    <property type="entry name" value="NADH-dep_flavin_reductase"/>
</dbReference>
<dbReference type="SMART" id="SM00903">
    <property type="entry name" value="Flavin_Reduct"/>
    <property type="match status" value="1"/>
</dbReference>
<name>A0ABW5GRK3_9PSEU</name>
<dbReference type="Pfam" id="PF01613">
    <property type="entry name" value="Flavin_Reduct"/>
    <property type="match status" value="1"/>
</dbReference>
<comment type="caution">
    <text evidence="3">The sequence shown here is derived from an EMBL/GenBank/DDBJ whole genome shotgun (WGS) entry which is preliminary data.</text>
</comment>
<dbReference type="EC" id="1.5.1.-" evidence="3"/>
<dbReference type="PANTHER" id="PTHR30466:SF1">
    <property type="entry name" value="FMN REDUCTASE (NADH) RUTF"/>
    <property type="match status" value="1"/>
</dbReference>
<evidence type="ECO:0000259" key="2">
    <source>
        <dbReference type="SMART" id="SM00903"/>
    </source>
</evidence>
<sequence length="174" mass="18512">MTDSLIVPETPPAEPSARFRSLMATFPSGVAVVTAFEPGGRPWGMTCSSMCGVALDPPTLLVCLRRDSPTLGATLLTSTFTVNLLHSGARATAELFASGRADRFSLVRWRRDGDRGGPRLIDDAHAIADCGVTRTVAAGDHVVVFGEVSEVELRVAAPTPLLYGLRRFSSWSPA</sequence>
<dbReference type="Gene3D" id="2.30.110.10">
    <property type="entry name" value="Electron Transport, Fmn-binding Protein, Chain A"/>
    <property type="match status" value="1"/>
</dbReference>
<dbReference type="RefSeq" id="WP_345400320.1">
    <property type="nucleotide sequence ID" value="NZ_BAABHG010000011.1"/>
</dbReference>
<proteinExistence type="predicted"/>
<dbReference type="GO" id="GO:0016491">
    <property type="term" value="F:oxidoreductase activity"/>
    <property type="evidence" value="ECO:0007669"/>
    <property type="project" value="UniProtKB-KW"/>
</dbReference>
<feature type="domain" description="Flavin reductase like" evidence="2">
    <location>
        <begin position="23"/>
        <end position="170"/>
    </location>
</feature>
<organism evidence="3 4">
    <name type="scientific">Amycolatopsis samaneae</name>
    <dbReference type="NCBI Taxonomy" id="664691"/>
    <lineage>
        <taxon>Bacteria</taxon>
        <taxon>Bacillati</taxon>
        <taxon>Actinomycetota</taxon>
        <taxon>Actinomycetes</taxon>
        <taxon>Pseudonocardiales</taxon>
        <taxon>Pseudonocardiaceae</taxon>
        <taxon>Amycolatopsis</taxon>
    </lineage>
</organism>
<dbReference type="InterPro" id="IPR012349">
    <property type="entry name" value="Split_barrel_FMN-bd"/>
</dbReference>
<dbReference type="EMBL" id="JBHUKU010000021">
    <property type="protein sequence ID" value="MFD2463481.1"/>
    <property type="molecule type" value="Genomic_DNA"/>
</dbReference>
<dbReference type="PANTHER" id="PTHR30466">
    <property type="entry name" value="FLAVIN REDUCTASE"/>
    <property type="match status" value="1"/>
</dbReference>
<protein>
    <submittedName>
        <fullName evidence="3">Flavin reductase family protein</fullName>
        <ecNumber evidence="3">1.5.1.-</ecNumber>
    </submittedName>
</protein>
<evidence type="ECO:0000256" key="1">
    <source>
        <dbReference type="ARBA" id="ARBA00023002"/>
    </source>
</evidence>
<evidence type="ECO:0000313" key="3">
    <source>
        <dbReference type="EMBL" id="MFD2463481.1"/>
    </source>
</evidence>
<dbReference type="InterPro" id="IPR002563">
    <property type="entry name" value="Flavin_Rdtase-like_dom"/>
</dbReference>
<keyword evidence="4" id="KW-1185">Reference proteome</keyword>
<reference evidence="4" key="1">
    <citation type="journal article" date="2019" name="Int. J. Syst. Evol. Microbiol.">
        <title>The Global Catalogue of Microorganisms (GCM) 10K type strain sequencing project: providing services to taxonomists for standard genome sequencing and annotation.</title>
        <authorList>
            <consortium name="The Broad Institute Genomics Platform"/>
            <consortium name="The Broad Institute Genome Sequencing Center for Infectious Disease"/>
            <person name="Wu L."/>
            <person name="Ma J."/>
        </authorList>
    </citation>
    <scope>NUCLEOTIDE SEQUENCE [LARGE SCALE GENOMIC DNA]</scope>
    <source>
        <strain evidence="4">CGMCC 4.7643</strain>
    </source>
</reference>